<reference evidence="2 3" key="1">
    <citation type="submission" date="2015-10" db="EMBL/GenBank/DDBJ databases">
        <title>Genome analyses suggest a sexual origin of heterokaryosis in a supposedly ancient asexual fungus.</title>
        <authorList>
            <person name="Ropars J."/>
            <person name="Sedzielewska K."/>
            <person name="Noel J."/>
            <person name="Charron P."/>
            <person name="Farinelli L."/>
            <person name="Marton T."/>
            <person name="Kruger M."/>
            <person name="Pelin A."/>
            <person name="Brachmann A."/>
            <person name="Corradi N."/>
        </authorList>
    </citation>
    <scope>NUCLEOTIDE SEQUENCE [LARGE SCALE GENOMIC DNA]</scope>
    <source>
        <strain evidence="2 3">A4</strain>
    </source>
</reference>
<comment type="caution">
    <text evidence="2">The sequence shown here is derived from an EMBL/GenBank/DDBJ whole genome shotgun (WGS) entry which is preliminary data.</text>
</comment>
<protein>
    <submittedName>
        <fullName evidence="2">Uncharacterized protein</fullName>
    </submittedName>
</protein>
<evidence type="ECO:0000313" key="2">
    <source>
        <dbReference type="EMBL" id="PKY61563.1"/>
    </source>
</evidence>
<evidence type="ECO:0000313" key="3">
    <source>
        <dbReference type="Proteomes" id="UP000234323"/>
    </source>
</evidence>
<keyword evidence="1" id="KW-1133">Transmembrane helix</keyword>
<feature type="transmembrane region" description="Helical" evidence="1">
    <location>
        <begin position="29"/>
        <end position="48"/>
    </location>
</feature>
<name>A0A2I1HRY2_9GLOM</name>
<accession>A0A2I1HRY2</accession>
<dbReference type="VEuPathDB" id="FungiDB:FUN_015812"/>
<keyword evidence="3" id="KW-1185">Reference proteome</keyword>
<dbReference type="EMBL" id="LLXI01005530">
    <property type="protein sequence ID" value="PKY61563.1"/>
    <property type="molecule type" value="Genomic_DNA"/>
</dbReference>
<proteinExistence type="predicted"/>
<gene>
    <name evidence="2" type="ORF">RhiirA4_486708</name>
</gene>
<evidence type="ECO:0000256" key="1">
    <source>
        <dbReference type="SAM" id="Phobius"/>
    </source>
</evidence>
<keyword evidence="1" id="KW-0472">Membrane</keyword>
<organism evidence="2 3">
    <name type="scientific">Rhizophagus irregularis</name>
    <dbReference type="NCBI Taxonomy" id="588596"/>
    <lineage>
        <taxon>Eukaryota</taxon>
        <taxon>Fungi</taxon>
        <taxon>Fungi incertae sedis</taxon>
        <taxon>Mucoromycota</taxon>
        <taxon>Glomeromycotina</taxon>
        <taxon>Glomeromycetes</taxon>
        <taxon>Glomerales</taxon>
        <taxon>Glomeraceae</taxon>
        <taxon>Rhizophagus</taxon>
    </lineage>
</organism>
<sequence>MPDKQEEAKRQEGDKDSNEGIFMIKKYLGYYKIIVGVVLAAIMLFYVVTSTNEIRTMNEGLKKRIDMSIAISNDKFDVVQGRFNNIKGIFEGRFDNIEDNIKGNKKQELNLEI</sequence>
<dbReference type="VEuPathDB" id="FungiDB:RhiirFUN_013809"/>
<dbReference type="Proteomes" id="UP000234323">
    <property type="component" value="Unassembled WGS sequence"/>
</dbReference>
<dbReference type="AlphaFoldDB" id="A0A2I1HRY2"/>
<keyword evidence="1" id="KW-0812">Transmembrane</keyword>